<reference evidence="1 3" key="1">
    <citation type="journal article" date="2011" name="Nature">
        <title>The Medicago genome provides insight into the evolution of rhizobial symbioses.</title>
        <authorList>
            <person name="Young N.D."/>
            <person name="Debelle F."/>
            <person name="Oldroyd G.E."/>
            <person name="Geurts R."/>
            <person name="Cannon S.B."/>
            <person name="Udvardi M.K."/>
            <person name="Benedito V.A."/>
            <person name="Mayer K.F."/>
            <person name="Gouzy J."/>
            <person name="Schoof H."/>
            <person name="Van de Peer Y."/>
            <person name="Proost S."/>
            <person name="Cook D.R."/>
            <person name="Meyers B.C."/>
            <person name="Spannagl M."/>
            <person name="Cheung F."/>
            <person name="De Mita S."/>
            <person name="Krishnakumar V."/>
            <person name="Gundlach H."/>
            <person name="Zhou S."/>
            <person name="Mudge J."/>
            <person name="Bharti A.K."/>
            <person name="Murray J.D."/>
            <person name="Naoumkina M.A."/>
            <person name="Rosen B."/>
            <person name="Silverstein K.A."/>
            <person name="Tang H."/>
            <person name="Rombauts S."/>
            <person name="Zhao P.X."/>
            <person name="Zhou P."/>
            <person name="Barbe V."/>
            <person name="Bardou P."/>
            <person name="Bechner M."/>
            <person name="Bellec A."/>
            <person name="Berger A."/>
            <person name="Berges H."/>
            <person name="Bidwell S."/>
            <person name="Bisseling T."/>
            <person name="Choisne N."/>
            <person name="Couloux A."/>
            <person name="Denny R."/>
            <person name="Deshpande S."/>
            <person name="Dai X."/>
            <person name="Doyle J.J."/>
            <person name="Dudez A.M."/>
            <person name="Farmer A.D."/>
            <person name="Fouteau S."/>
            <person name="Franken C."/>
            <person name="Gibelin C."/>
            <person name="Gish J."/>
            <person name="Goldstein S."/>
            <person name="Gonzalez A.J."/>
            <person name="Green P.J."/>
            <person name="Hallab A."/>
            <person name="Hartog M."/>
            <person name="Hua A."/>
            <person name="Humphray S.J."/>
            <person name="Jeong D.H."/>
            <person name="Jing Y."/>
            <person name="Jocker A."/>
            <person name="Kenton S.M."/>
            <person name="Kim D.J."/>
            <person name="Klee K."/>
            <person name="Lai H."/>
            <person name="Lang C."/>
            <person name="Lin S."/>
            <person name="Macmil S.L."/>
            <person name="Magdelenat G."/>
            <person name="Matthews L."/>
            <person name="McCorrison J."/>
            <person name="Monaghan E.L."/>
            <person name="Mun J.H."/>
            <person name="Najar F.Z."/>
            <person name="Nicholson C."/>
            <person name="Noirot C."/>
            <person name="O'Bleness M."/>
            <person name="Paule C.R."/>
            <person name="Poulain J."/>
            <person name="Prion F."/>
            <person name="Qin B."/>
            <person name="Qu C."/>
            <person name="Retzel E.F."/>
            <person name="Riddle C."/>
            <person name="Sallet E."/>
            <person name="Samain S."/>
            <person name="Samson N."/>
            <person name="Sanders I."/>
            <person name="Saurat O."/>
            <person name="Scarpelli C."/>
            <person name="Schiex T."/>
            <person name="Segurens B."/>
            <person name="Severin A.J."/>
            <person name="Sherrier D.J."/>
            <person name="Shi R."/>
            <person name="Sims S."/>
            <person name="Singer S.R."/>
            <person name="Sinharoy S."/>
            <person name="Sterck L."/>
            <person name="Viollet A."/>
            <person name="Wang B.B."/>
            <person name="Wang K."/>
            <person name="Wang M."/>
            <person name="Wang X."/>
            <person name="Warfsmann J."/>
            <person name="Weissenbach J."/>
            <person name="White D.D."/>
            <person name="White J.D."/>
            <person name="Wiley G.B."/>
            <person name="Wincker P."/>
            <person name="Xing Y."/>
            <person name="Yang L."/>
            <person name="Yao Z."/>
            <person name="Ying F."/>
            <person name="Zhai J."/>
            <person name="Zhou L."/>
            <person name="Zuber A."/>
            <person name="Denarie J."/>
            <person name="Dixon R.A."/>
            <person name="May G.D."/>
            <person name="Schwartz D.C."/>
            <person name="Rogers J."/>
            <person name="Quetier F."/>
            <person name="Town C.D."/>
            <person name="Roe B.A."/>
        </authorList>
    </citation>
    <scope>NUCLEOTIDE SEQUENCE [LARGE SCALE GENOMIC DNA]</scope>
    <source>
        <strain evidence="1">A17</strain>
        <strain evidence="2 3">cv. Jemalong A17</strain>
    </source>
</reference>
<reference evidence="1 3" key="2">
    <citation type="journal article" date="2014" name="BMC Genomics">
        <title>An improved genome release (version Mt4.0) for the model legume Medicago truncatula.</title>
        <authorList>
            <person name="Tang H."/>
            <person name="Krishnakumar V."/>
            <person name="Bidwell S."/>
            <person name="Rosen B."/>
            <person name="Chan A."/>
            <person name="Zhou S."/>
            <person name="Gentzbittel L."/>
            <person name="Childs K.L."/>
            <person name="Yandell M."/>
            <person name="Gundlach H."/>
            <person name="Mayer K.F."/>
            <person name="Schwartz D.C."/>
            <person name="Town C.D."/>
        </authorList>
    </citation>
    <scope>GENOME REANNOTATION</scope>
    <source>
        <strain evidence="2 3">cv. Jemalong A17</strain>
    </source>
</reference>
<organism evidence="1 3">
    <name type="scientific">Medicago truncatula</name>
    <name type="common">Barrel medic</name>
    <name type="synonym">Medicago tribuloides</name>
    <dbReference type="NCBI Taxonomy" id="3880"/>
    <lineage>
        <taxon>Eukaryota</taxon>
        <taxon>Viridiplantae</taxon>
        <taxon>Streptophyta</taxon>
        <taxon>Embryophyta</taxon>
        <taxon>Tracheophyta</taxon>
        <taxon>Spermatophyta</taxon>
        <taxon>Magnoliopsida</taxon>
        <taxon>eudicotyledons</taxon>
        <taxon>Gunneridae</taxon>
        <taxon>Pentapetalae</taxon>
        <taxon>rosids</taxon>
        <taxon>fabids</taxon>
        <taxon>Fabales</taxon>
        <taxon>Fabaceae</taxon>
        <taxon>Papilionoideae</taxon>
        <taxon>50 kb inversion clade</taxon>
        <taxon>NPAAA clade</taxon>
        <taxon>Hologalegina</taxon>
        <taxon>IRL clade</taxon>
        <taxon>Trifolieae</taxon>
        <taxon>Medicago</taxon>
    </lineage>
</organism>
<evidence type="ECO:0000313" key="2">
    <source>
        <dbReference type="EnsemblPlants" id="AES77588"/>
    </source>
</evidence>
<dbReference type="HOGENOM" id="CLU_2088450_0_0_1"/>
<dbReference type="Proteomes" id="UP000002051">
    <property type="component" value="Unassembled WGS sequence"/>
</dbReference>
<dbReference type="PaxDb" id="3880-AES77588"/>
<dbReference type="AlphaFoldDB" id="G7L471"/>
<gene>
    <name evidence="1" type="ordered locus">MTR_7g012550</name>
</gene>
<dbReference type="EnsemblPlants" id="AES77588">
    <property type="protein sequence ID" value="AES77588"/>
    <property type="gene ID" value="MTR_7g012550"/>
</dbReference>
<keyword evidence="3" id="KW-1185">Reference proteome</keyword>
<name>G7L471_MEDTR</name>
<reference evidence="2" key="3">
    <citation type="submission" date="2015-04" db="UniProtKB">
        <authorList>
            <consortium name="EnsemblPlants"/>
        </authorList>
    </citation>
    <scope>IDENTIFICATION</scope>
    <source>
        <strain evidence="2">cv. Jemalong A17</strain>
    </source>
</reference>
<evidence type="ECO:0000313" key="3">
    <source>
        <dbReference type="Proteomes" id="UP000002051"/>
    </source>
</evidence>
<evidence type="ECO:0000313" key="1">
    <source>
        <dbReference type="EMBL" id="AES77588.1"/>
    </source>
</evidence>
<sequence length="117" mass="13351">MYLISIVRPSTDTEANISKCCGTLFNIGDERHMHKQLININPCDTSLKEVYSETTSNQRTTVFITHEFSTPLPSKKHITCILVMRCRQIRVSHLNPLNIPRVTATPHKSYPSKRLVS</sequence>
<protein>
    <submittedName>
        <fullName evidence="1 2">Uncharacterized protein</fullName>
    </submittedName>
</protein>
<dbReference type="EMBL" id="CM001223">
    <property type="protein sequence ID" value="AES77588.1"/>
    <property type="molecule type" value="Genomic_DNA"/>
</dbReference>
<proteinExistence type="predicted"/>
<accession>G7L471</accession>